<dbReference type="KEGG" id="mnd:KOY48_02160"/>
<keyword evidence="1" id="KW-0472">Membrane</keyword>
<proteinExistence type="predicted"/>
<sequence>MVKETDISANDTGESGAMMILARTMIGTMWRMFLPTIGLTLLGLWLDNVSGMKMRWLLAGIISGAIISVILVALQIAKIKQQELKK</sequence>
<evidence type="ECO:0008006" key="4">
    <source>
        <dbReference type="Google" id="ProtNLM"/>
    </source>
</evidence>
<feature type="transmembrane region" description="Helical" evidence="1">
    <location>
        <begin position="28"/>
        <end position="46"/>
    </location>
</feature>
<gene>
    <name evidence="2" type="ORF">KOY48_02160</name>
</gene>
<keyword evidence="3" id="KW-1185">Reference proteome</keyword>
<evidence type="ECO:0000313" key="3">
    <source>
        <dbReference type="Proteomes" id="UP000679129"/>
    </source>
</evidence>
<dbReference type="Proteomes" id="UP000679129">
    <property type="component" value="Chromosome"/>
</dbReference>
<evidence type="ECO:0000256" key="1">
    <source>
        <dbReference type="SAM" id="Phobius"/>
    </source>
</evidence>
<evidence type="ECO:0000313" key="2">
    <source>
        <dbReference type="EMBL" id="QWQ32629.1"/>
    </source>
</evidence>
<reference evidence="2" key="1">
    <citation type="submission" date="2021-06" db="EMBL/GenBank/DDBJ databases">
        <title>An adapted protocol for Saccharibacteria cultivation: two new species join this phylum of Candidate Phyla Radiations.</title>
        <authorList>
            <person name="Ibrahim A."/>
            <person name="Maatouk M."/>
            <person name="Zgheib R."/>
            <person name="Haddad G."/>
            <person name="Bou Khalil J."/>
            <person name="Raoult D."/>
            <person name="Bittar F."/>
        </authorList>
    </citation>
    <scope>NUCLEOTIDE SEQUENCE</scope>
    <source>
        <strain evidence="2">IHU1</strain>
    </source>
</reference>
<keyword evidence="1" id="KW-1133">Transmembrane helix</keyword>
<organism evidence="2 3">
    <name type="scientific">Candidatus Minimicrobia naudis</name>
    <dbReference type="NCBI Taxonomy" id="2841263"/>
    <lineage>
        <taxon>Bacteria</taxon>
        <taxon>Candidatus Saccharimonadota</taxon>
        <taxon>Candidatus Saccharimonadota incertae sedis</taxon>
        <taxon>Candidatus Minimicrobia</taxon>
    </lineage>
</organism>
<protein>
    <recommendedName>
        <fullName evidence="4">AtpZ/AtpI family protein</fullName>
    </recommendedName>
</protein>
<dbReference type="EMBL" id="CP076460">
    <property type="protein sequence ID" value="QWQ32629.1"/>
    <property type="molecule type" value="Genomic_DNA"/>
</dbReference>
<feature type="transmembrane region" description="Helical" evidence="1">
    <location>
        <begin position="58"/>
        <end position="77"/>
    </location>
</feature>
<accession>A0A8F1SBJ8</accession>
<keyword evidence="1" id="KW-0812">Transmembrane</keyword>
<dbReference type="AlphaFoldDB" id="A0A8F1SBJ8"/>
<name>A0A8F1SBJ8_9BACT</name>